<evidence type="ECO:0000313" key="5">
    <source>
        <dbReference type="Proteomes" id="UP000074310"/>
    </source>
</evidence>
<evidence type="ECO:0000256" key="1">
    <source>
        <dbReference type="ARBA" id="ARBA00001946"/>
    </source>
</evidence>
<protein>
    <recommendedName>
        <fullName evidence="3">Nudix hydrolase domain-containing protein</fullName>
    </recommendedName>
</protein>
<dbReference type="Gene3D" id="3.90.79.10">
    <property type="entry name" value="Nucleoside Triphosphate Pyrophosphohydrolase"/>
    <property type="match status" value="1"/>
</dbReference>
<comment type="cofactor">
    <cofactor evidence="1">
        <name>Mg(2+)</name>
        <dbReference type="ChEBI" id="CHEBI:18420"/>
    </cofactor>
</comment>
<sequence>MRAVRSLAYRLRRVIQARLGLETHGVKLLIVDAAGRILLVRHSYGRSDLYMLPGGGIARREAPERAAARELLEETGCVARELVLVGRYESRAEGRRDHIFLFHGVTDDVPVPDGRELTETIFVAPDALPAGISPATRRRIEEWQGRRERVGDW</sequence>
<dbReference type="PANTHER" id="PTHR43046:SF16">
    <property type="entry name" value="ADP-RIBOSE PYROPHOSPHATASE YJHB-RELATED"/>
    <property type="match status" value="1"/>
</dbReference>
<comment type="caution">
    <text evidence="4">The sequence shown here is derived from an EMBL/GenBank/DDBJ whole genome shotgun (WGS) entry which is preliminary data.</text>
</comment>
<keyword evidence="2" id="KW-0378">Hydrolase</keyword>
<gene>
    <name evidence="4" type="ORF">NS334_08035</name>
</gene>
<dbReference type="EMBL" id="LDTB01000023">
    <property type="protein sequence ID" value="KTT72923.1"/>
    <property type="molecule type" value="Genomic_DNA"/>
</dbReference>
<proteinExistence type="predicted"/>
<dbReference type="Proteomes" id="UP000074310">
    <property type="component" value="Unassembled WGS sequence"/>
</dbReference>
<evidence type="ECO:0000256" key="2">
    <source>
        <dbReference type="ARBA" id="ARBA00022801"/>
    </source>
</evidence>
<dbReference type="PANTHER" id="PTHR43046">
    <property type="entry name" value="GDP-MANNOSE MANNOSYL HYDROLASE"/>
    <property type="match status" value="1"/>
</dbReference>
<dbReference type="AlphaFoldDB" id="A0A147I465"/>
<dbReference type="GO" id="GO:0016787">
    <property type="term" value="F:hydrolase activity"/>
    <property type="evidence" value="ECO:0007669"/>
    <property type="project" value="UniProtKB-KW"/>
</dbReference>
<dbReference type="InterPro" id="IPR000086">
    <property type="entry name" value="NUDIX_hydrolase_dom"/>
</dbReference>
<dbReference type="PROSITE" id="PS51462">
    <property type="entry name" value="NUDIX"/>
    <property type="match status" value="1"/>
</dbReference>
<organism evidence="4 5">
    <name type="scientific">Sphingomonas endophytica</name>
    <dbReference type="NCBI Taxonomy" id="869719"/>
    <lineage>
        <taxon>Bacteria</taxon>
        <taxon>Pseudomonadati</taxon>
        <taxon>Pseudomonadota</taxon>
        <taxon>Alphaproteobacteria</taxon>
        <taxon>Sphingomonadales</taxon>
        <taxon>Sphingomonadaceae</taxon>
        <taxon>Sphingomonas</taxon>
    </lineage>
</organism>
<feature type="domain" description="Nudix hydrolase" evidence="3">
    <location>
        <begin position="21"/>
        <end position="146"/>
    </location>
</feature>
<dbReference type="SUPFAM" id="SSF55811">
    <property type="entry name" value="Nudix"/>
    <property type="match status" value="1"/>
</dbReference>
<evidence type="ECO:0000259" key="3">
    <source>
        <dbReference type="PROSITE" id="PS51462"/>
    </source>
</evidence>
<dbReference type="InterPro" id="IPR015797">
    <property type="entry name" value="NUDIX_hydrolase-like_dom_sf"/>
</dbReference>
<accession>A0A147I465</accession>
<reference evidence="4 5" key="1">
    <citation type="journal article" date="2016" name="Front. Microbiol.">
        <title>Genomic Resource of Rice Seed Associated Bacteria.</title>
        <authorList>
            <person name="Midha S."/>
            <person name="Bansal K."/>
            <person name="Sharma S."/>
            <person name="Kumar N."/>
            <person name="Patil P.P."/>
            <person name="Chaudhry V."/>
            <person name="Patil P.B."/>
        </authorList>
    </citation>
    <scope>NUCLEOTIDE SEQUENCE [LARGE SCALE GENOMIC DNA]</scope>
    <source>
        <strain evidence="4 5">NS334</strain>
    </source>
</reference>
<dbReference type="Pfam" id="PF00293">
    <property type="entry name" value="NUDIX"/>
    <property type="match status" value="1"/>
</dbReference>
<name>A0A147I465_9SPHN</name>
<dbReference type="InterPro" id="IPR020084">
    <property type="entry name" value="NUDIX_hydrolase_CS"/>
</dbReference>
<dbReference type="PATRIC" id="fig|869719.3.peg.1251"/>
<keyword evidence="5" id="KW-1185">Reference proteome</keyword>
<evidence type="ECO:0000313" key="4">
    <source>
        <dbReference type="EMBL" id="KTT72923.1"/>
    </source>
</evidence>
<dbReference type="OrthoDB" id="8480561at2"/>
<dbReference type="PROSITE" id="PS00893">
    <property type="entry name" value="NUDIX_BOX"/>
    <property type="match status" value="1"/>
</dbReference>